<dbReference type="EMBL" id="FXUB01000001">
    <property type="protein sequence ID" value="SMP06471.1"/>
    <property type="molecule type" value="Genomic_DNA"/>
</dbReference>
<keyword evidence="1" id="KW-0472">Membrane</keyword>
<reference evidence="2 3" key="1">
    <citation type="submission" date="2017-05" db="EMBL/GenBank/DDBJ databases">
        <authorList>
            <person name="Varghese N."/>
            <person name="Submissions S."/>
        </authorList>
    </citation>
    <scope>NUCLEOTIDE SEQUENCE [LARGE SCALE GENOMIC DNA]</scope>
    <source>
        <strain evidence="2 3">DSM 15522</strain>
    </source>
</reference>
<evidence type="ECO:0000313" key="2">
    <source>
        <dbReference type="EMBL" id="SMP06471.1"/>
    </source>
</evidence>
<comment type="caution">
    <text evidence="2">The sequence shown here is derived from an EMBL/GenBank/DDBJ whole genome shotgun (WGS) entry which is preliminary data.</text>
</comment>
<keyword evidence="3" id="KW-1185">Reference proteome</keyword>
<feature type="transmembrane region" description="Helical" evidence="1">
    <location>
        <begin position="176"/>
        <end position="195"/>
    </location>
</feature>
<proteinExistence type="predicted"/>
<keyword evidence="1" id="KW-0812">Transmembrane</keyword>
<evidence type="ECO:0008006" key="4">
    <source>
        <dbReference type="Google" id="ProtNLM"/>
    </source>
</evidence>
<keyword evidence="1" id="KW-1133">Transmembrane helix</keyword>
<accession>A0ABY1NCK3</accession>
<gene>
    <name evidence="2" type="ORF">SAMN06265339_0378</name>
</gene>
<dbReference type="RefSeq" id="WP_283399884.1">
    <property type="nucleotide sequence ID" value="NZ_FXUB01000001.1"/>
</dbReference>
<name>A0ABY1NCK3_9BACT</name>
<sequence length="270" mass="30808">MQLTGKLFKPDDVVELIDLLNEKGEGCLILSFLHPFKEVKFCVKDGKVYFNGEDKLPADVYLKILVEDWWLNKRHPYFKVSKDVVCSWNSFVTIDDLKKFVSAQNLKRLNSLPREFVVEKVGNSVPKFLKAVQLAQKPITFEDLHSHGVSLLDLVDWIDEKVVTIKPYKEGAFANAVFRVVFSVLLLVVLVLVVLPKNYDRLAVLEKRNEIMNEILVKKVLEKPIDKSAVCSGKLMVEGGKVFIETKFGRYFVGQLPKSGYVPFFEVPAK</sequence>
<protein>
    <recommendedName>
        <fullName evidence="4">DUF4388 domain-containing protein</fullName>
    </recommendedName>
</protein>
<evidence type="ECO:0000313" key="3">
    <source>
        <dbReference type="Proteomes" id="UP001157911"/>
    </source>
</evidence>
<evidence type="ECO:0000256" key="1">
    <source>
        <dbReference type="SAM" id="Phobius"/>
    </source>
</evidence>
<dbReference type="Proteomes" id="UP001157911">
    <property type="component" value="Unassembled WGS sequence"/>
</dbReference>
<organism evidence="2 3">
    <name type="scientific">Desulfurobacterium pacificum</name>
    <dbReference type="NCBI Taxonomy" id="240166"/>
    <lineage>
        <taxon>Bacteria</taxon>
        <taxon>Pseudomonadati</taxon>
        <taxon>Aquificota</taxon>
        <taxon>Aquificia</taxon>
        <taxon>Desulfurobacteriales</taxon>
        <taxon>Desulfurobacteriaceae</taxon>
        <taxon>Desulfurobacterium</taxon>
    </lineage>
</organism>